<dbReference type="Gene3D" id="3.30.70.20">
    <property type="match status" value="1"/>
</dbReference>
<reference evidence="7" key="1">
    <citation type="submission" date="2015-08" db="EMBL/GenBank/DDBJ databases">
        <title>Genome sequence of the strict anaerobe Clostridium homopropionicum LuHBu1 (DSM 5847T).</title>
        <authorList>
            <person name="Poehlein A."/>
            <person name="Beck M."/>
            <person name="Schiel-Bengelsdorf B."/>
            <person name="Bengelsdorf F.R."/>
            <person name="Daniel R."/>
            <person name="Duerre P."/>
        </authorList>
    </citation>
    <scope>NUCLEOTIDE SEQUENCE [LARGE SCALE GENOMIC DNA]</scope>
    <source>
        <strain evidence="7">DSM 5847</strain>
    </source>
</reference>
<evidence type="ECO:0000256" key="4">
    <source>
        <dbReference type="ARBA" id="ARBA00023014"/>
    </source>
</evidence>
<sequence length="80" mass="8634">MSKNWYPVINYENCIECKACINKCTHGVYDKTKEKPVVIYTEGCIDGCRGCQKLCPSGAIEYVGDMGTTSGSCDCGCGCS</sequence>
<feature type="domain" description="4Fe-4S ferredoxin-type" evidence="5">
    <location>
        <begin position="35"/>
        <end position="65"/>
    </location>
</feature>
<dbReference type="Pfam" id="PF13187">
    <property type="entry name" value="Fer4_9"/>
    <property type="match status" value="1"/>
</dbReference>
<dbReference type="RefSeq" id="WP_052221419.1">
    <property type="nucleotide sequence ID" value="NZ_LHUR01000022.1"/>
</dbReference>
<protein>
    <submittedName>
        <fullName evidence="6">NADH-plastoquinone oxidoreductase subunit</fullName>
    </submittedName>
</protein>
<feature type="domain" description="4Fe-4S ferredoxin-type" evidence="5">
    <location>
        <begin position="5"/>
        <end position="34"/>
    </location>
</feature>
<keyword evidence="3" id="KW-0408">Iron</keyword>
<proteinExistence type="predicted"/>
<dbReference type="SUPFAM" id="SSF54862">
    <property type="entry name" value="4Fe-4S ferredoxins"/>
    <property type="match status" value="1"/>
</dbReference>
<dbReference type="GO" id="GO:0051539">
    <property type="term" value="F:4 iron, 4 sulfur cluster binding"/>
    <property type="evidence" value="ECO:0007669"/>
    <property type="project" value="UniProtKB-KW"/>
</dbReference>
<keyword evidence="1" id="KW-0004">4Fe-4S</keyword>
<dbReference type="AlphaFoldDB" id="A0A0L6ZA03"/>
<gene>
    <name evidence="6" type="ORF">CLHOM_18810</name>
</gene>
<evidence type="ECO:0000313" key="7">
    <source>
        <dbReference type="Proteomes" id="UP000037043"/>
    </source>
</evidence>
<dbReference type="PATRIC" id="fig|1121318.3.peg.1897"/>
<dbReference type="PROSITE" id="PS51379">
    <property type="entry name" value="4FE4S_FER_2"/>
    <property type="match status" value="2"/>
</dbReference>
<dbReference type="InterPro" id="IPR017896">
    <property type="entry name" value="4Fe4S_Fe-S-bd"/>
</dbReference>
<dbReference type="InterPro" id="IPR050572">
    <property type="entry name" value="Fe-S_Ferredoxin"/>
</dbReference>
<accession>A0A0L6ZA03</accession>
<evidence type="ECO:0000256" key="3">
    <source>
        <dbReference type="ARBA" id="ARBA00023004"/>
    </source>
</evidence>
<dbReference type="PANTHER" id="PTHR43687:SF1">
    <property type="entry name" value="FERREDOXIN III"/>
    <property type="match status" value="1"/>
</dbReference>
<dbReference type="GO" id="GO:0046872">
    <property type="term" value="F:metal ion binding"/>
    <property type="evidence" value="ECO:0007669"/>
    <property type="project" value="UniProtKB-KW"/>
</dbReference>
<keyword evidence="7" id="KW-1185">Reference proteome</keyword>
<keyword evidence="2" id="KW-0479">Metal-binding</keyword>
<dbReference type="PANTHER" id="PTHR43687">
    <property type="entry name" value="ADENYLYLSULFATE REDUCTASE, BETA SUBUNIT"/>
    <property type="match status" value="1"/>
</dbReference>
<evidence type="ECO:0000259" key="5">
    <source>
        <dbReference type="PROSITE" id="PS51379"/>
    </source>
</evidence>
<dbReference type="Proteomes" id="UP000037043">
    <property type="component" value="Unassembled WGS sequence"/>
</dbReference>
<organism evidence="6 7">
    <name type="scientific">Clostridium homopropionicum DSM 5847</name>
    <dbReference type="NCBI Taxonomy" id="1121318"/>
    <lineage>
        <taxon>Bacteria</taxon>
        <taxon>Bacillati</taxon>
        <taxon>Bacillota</taxon>
        <taxon>Clostridia</taxon>
        <taxon>Eubacteriales</taxon>
        <taxon>Clostridiaceae</taxon>
        <taxon>Clostridium</taxon>
    </lineage>
</organism>
<evidence type="ECO:0000256" key="2">
    <source>
        <dbReference type="ARBA" id="ARBA00022723"/>
    </source>
</evidence>
<evidence type="ECO:0000313" key="6">
    <source>
        <dbReference type="EMBL" id="KOA19792.1"/>
    </source>
</evidence>
<keyword evidence="4" id="KW-0411">Iron-sulfur</keyword>
<dbReference type="STRING" id="36844.SAMN04488501_102112"/>
<name>A0A0L6ZA03_9CLOT</name>
<dbReference type="EMBL" id="LHUR01000022">
    <property type="protein sequence ID" value="KOA19792.1"/>
    <property type="molecule type" value="Genomic_DNA"/>
</dbReference>
<evidence type="ECO:0000256" key="1">
    <source>
        <dbReference type="ARBA" id="ARBA00022485"/>
    </source>
</evidence>
<comment type="caution">
    <text evidence="6">The sequence shown here is derived from an EMBL/GenBank/DDBJ whole genome shotgun (WGS) entry which is preliminary data.</text>
</comment>